<organism evidence="3 4">
    <name type="scientific">Saccharothrix carnea</name>
    <dbReference type="NCBI Taxonomy" id="1280637"/>
    <lineage>
        <taxon>Bacteria</taxon>
        <taxon>Bacillati</taxon>
        <taxon>Actinomycetota</taxon>
        <taxon>Actinomycetes</taxon>
        <taxon>Pseudonocardiales</taxon>
        <taxon>Pseudonocardiaceae</taxon>
        <taxon>Saccharothrix</taxon>
    </lineage>
</organism>
<comment type="caution">
    <text evidence="3">The sequence shown here is derived from an EMBL/GenBank/DDBJ whole genome shotgun (WGS) entry which is preliminary data.</text>
</comment>
<sequence>MKRRPENGSNLVGVVGWIFADSLLVLVVIFLATQTGGAVSTPTTSTTTTTTTTTTSTPPPGVDSAFICFRVTTDPALLTGPASPERDAHLKAVEEQVVARLSQPDLDGRRAGVVLSFGVADQPTSGADRATAFNTEILPRLGAFSHRDDGGLVASRAFWGGNPKDGKPDGSITVNVYPMIEGRHGPLDTVPVEDC</sequence>
<gene>
    <name evidence="3" type="ORF">B0I31_109154</name>
</gene>
<proteinExistence type="predicted"/>
<evidence type="ECO:0000256" key="2">
    <source>
        <dbReference type="SAM" id="Phobius"/>
    </source>
</evidence>
<feature type="compositionally biased region" description="Low complexity" evidence="1">
    <location>
        <begin position="40"/>
        <end position="56"/>
    </location>
</feature>
<name>A0A2P8I4L5_SACCR</name>
<evidence type="ECO:0000313" key="3">
    <source>
        <dbReference type="EMBL" id="PSL53364.1"/>
    </source>
</evidence>
<keyword evidence="2" id="KW-0812">Transmembrane</keyword>
<feature type="region of interest" description="Disordered" evidence="1">
    <location>
        <begin position="37"/>
        <end position="59"/>
    </location>
</feature>
<dbReference type="RefSeq" id="WP_106618079.1">
    <property type="nucleotide sequence ID" value="NZ_PYAX01000009.1"/>
</dbReference>
<dbReference type="Proteomes" id="UP000241118">
    <property type="component" value="Unassembled WGS sequence"/>
</dbReference>
<protein>
    <submittedName>
        <fullName evidence="3">Uncharacterized protein</fullName>
    </submittedName>
</protein>
<accession>A0A2P8I4L5</accession>
<dbReference type="AlphaFoldDB" id="A0A2P8I4L5"/>
<keyword evidence="2" id="KW-0472">Membrane</keyword>
<evidence type="ECO:0000256" key="1">
    <source>
        <dbReference type="SAM" id="MobiDB-lite"/>
    </source>
</evidence>
<feature type="transmembrane region" description="Helical" evidence="2">
    <location>
        <begin position="12"/>
        <end position="32"/>
    </location>
</feature>
<dbReference type="EMBL" id="PYAX01000009">
    <property type="protein sequence ID" value="PSL53364.1"/>
    <property type="molecule type" value="Genomic_DNA"/>
</dbReference>
<keyword evidence="2" id="KW-1133">Transmembrane helix</keyword>
<keyword evidence="4" id="KW-1185">Reference proteome</keyword>
<evidence type="ECO:0000313" key="4">
    <source>
        <dbReference type="Proteomes" id="UP000241118"/>
    </source>
</evidence>
<reference evidence="3 4" key="1">
    <citation type="submission" date="2018-03" db="EMBL/GenBank/DDBJ databases">
        <title>Genomic Encyclopedia of Type Strains, Phase III (KMG-III): the genomes of soil and plant-associated and newly described type strains.</title>
        <authorList>
            <person name="Whitman W."/>
        </authorList>
    </citation>
    <scope>NUCLEOTIDE SEQUENCE [LARGE SCALE GENOMIC DNA]</scope>
    <source>
        <strain evidence="3 4">CGMCC 4.7097</strain>
    </source>
</reference>
<dbReference type="OrthoDB" id="9921495at2"/>